<proteinExistence type="predicted"/>
<accession>A0ACC4W3Q3</accession>
<comment type="caution">
    <text evidence="1">The sequence shown here is derived from an EMBL/GenBank/DDBJ whole genome shotgun (WGS) entry which is preliminary data.</text>
</comment>
<reference evidence="1" key="1">
    <citation type="submission" date="2015-07" db="EMBL/GenBank/DDBJ databases">
        <title>Draft genome sequence of Streptomyces fradiae, a resistant strain to nitron-oligomycin.</title>
        <authorList>
            <person name="Vatlin A.A."/>
            <person name="Bekker O.B."/>
            <person name="Danilenko V.N."/>
        </authorList>
    </citation>
    <scope>NUCLEOTIDE SEQUENCE</scope>
    <source>
        <strain evidence="1">Olg1-1</strain>
    </source>
</reference>
<gene>
    <name evidence="1" type="ORF">ADZ36_28900</name>
</gene>
<feature type="non-terminal residue" evidence="1">
    <location>
        <position position="90"/>
    </location>
</feature>
<protein>
    <submittedName>
        <fullName evidence="1">Uncharacterized protein</fullName>
    </submittedName>
</protein>
<organism evidence="1 2">
    <name type="scientific">Streptomyces fradiae</name>
    <name type="common">Streptomyces roseoflavus</name>
    <dbReference type="NCBI Taxonomy" id="1906"/>
    <lineage>
        <taxon>Bacteria</taxon>
        <taxon>Bacillati</taxon>
        <taxon>Actinomycetota</taxon>
        <taxon>Actinomycetes</taxon>
        <taxon>Kitasatosporales</taxon>
        <taxon>Streptomycetaceae</taxon>
        <taxon>Streptomyces</taxon>
    </lineage>
</organism>
<dbReference type="Proteomes" id="UP000037185">
    <property type="component" value="Unassembled WGS sequence"/>
</dbReference>
<sequence length="90" mass="10169">MNGQEGSTLPLSECQEGIWLAQRIESSRGLYHIGQHIEILGPLDARVFELALRRAVEETDILRVRFVEDSAGRVSQWIGPPPEWDMPVVD</sequence>
<keyword evidence="2" id="KW-1185">Reference proteome</keyword>
<evidence type="ECO:0000313" key="2">
    <source>
        <dbReference type="Proteomes" id="UP000037185"/>
    </source>
</evidence>
<evidence type="ECO:0000313" key="1">
    <source>
        <dbReference type="EMBL" id="KNE79186.1"/>
    </source>
</evidence>
<name>A0ACC4W3Q3_STRFR</name>
<dbReference type="EMBL" id="LGSP01000099">
    <property type="protein sequence ID" value="KNE79186.1"/>
    <property type="molecule type" value="Genomic_DNA"/>
</dbReference>